<keyword evidence="6 8" id="KW-0418">Kinase</keyword>
<evidence type="ECO:0000313" key="10">
    <source>
        <dbReference type="EMBL" id="KAH6588054.1"/>
    </source>
</evidence>
<feature type="region of interest" description="Disordered" evidence="9">
    <location>
        <begin position="313"/>
        <end position="340"/>
    </location>
</feature>
<evidence type="ECO:0000256" key="1">
    <source>
        <dbReference type="ARBA" id="ARBA00001774"/>
    </source>
</evidence>
<dbReference type="Gene3D" id="3.30.200.110">
    <property type="entry name" value="Inositol-pentakisphosphate 2-kinase, N-lobe"/>
    <property type="match status" value="1"/>
</dbReference>
<dbReference type="Pfam" id="PF06090">
    <property type="entry name" value="Ins_P5_2-kin"/>
    <property type="match status" value="1"/>
</dbReference>
<reference evidence="10 11" key="1">
    <citation type="submission" date="2021-02" db="EMBL/GenBank/DDBJ databases">
        <title>Variation within the Batrachochytrium salamandrivorans European outbreak.</title>
        <authorList>
            <person name="Kelly M."/>
            <person name="Pasmans F."/>
            <person name="Shea T.P."/>
            <person name="Munoz J.F."/>
            <person name="Carranza S."/>
            <person name="Cuomo C.A."/>
            <person name="Martel A."/>
        </authorList>
    </citation>
    <scope>NUCLEOTIDE SEQUENCE [LARGE SCALE GENOMIC DNA]</scope>
    <source>
        <strain evidence="10 11">AMFP18/2</strain>
    </source>
</reference>
<evidence type="ECO:0000256" key="5">
    <source>
        <dbReference type="ARBA" id="ARBA00022741"/>
    </source>
</evidence>
<sequence length="340" mass="37178">MKAQPQLDPYAMGEPIACTSSSLDQECDGAHIDMLSLGTKPLQVVGEGNANVVVTTTGCSGVPSHQVLRLTKVSAARNNTSFNASDKLRFQTYATCLLFGSALLPKLAIVPVTPDSLTRISTQIAPLRSPSRKHRSIDLSCTHAMLMENTLVALGDGPISSFAIEIKPKWGFHPLEAQGNMCRFCAHQILKSRQTGGVPSQYCPLLLFSSSKDHIEEAIRSLLKTPNNNIKLFAEGGPVEHSQFTLALDTFFGSTQAFVDLTSDCLLRHPLLSALQHYQRSFHLDPFKIQALLDELPDSIVDIIDTLLGKGGKTQQSSLNRYGSKEHQQSPKMDCSPERY</sequence>
<keyword evidence="4 8" id="KW-0808">Transferase</keyword>
<dbReference type="EMBL" id="JAFCIX010000545">
    <property type="protein sequence ID" value="KAH6588054.1"/>
    <property type="molecule type" value="Genomic_DNA"/>
</dbReference>
<comment type="caution">
    <text evidence="10">The sequence shown here is derived from an EMBL/GenBank/DDBJ whole genome shotgun (WGS) entry which is preliminary data.</text>
</comment>
<gene>
    <name evidence="10" type="ORF">BASA50_010917</name>
</gene>
<dbReference type="InterPro" id="IPR009286">
    <property type="entry name" value="Ins_P5_2-kin"/>
</dbReference>
<protein>
    <recommendedName>
        <fullName evidence="3 8">Inositol-pentakisphosphate 2-kinase</fullName>
        <ecNumber evidence="2 8">2.7.1.158</ecNumber>
    </recommendedName>
</protein>
<dbReference type="EC" id="2.7.1.158" evidence="2 8"/>
<evidence type="ECO:0000256" key="8">
    <source>
        <dbReference type="RuleBase" id="RU364126"/>
    </source>
</evidence>
<comment type="function">
    <text evidence="8">Phosphorylates Ins(1,3,4,5,6)P5 at position 2 to form Ins(1,2,3,4,5,6)P6 (InsP6 or phytate).</text>
</comment>
<name>A0ABQ8EXK8_9FUNG</name>
<evidence type="ECO:0000256" key="9">
    <source>
        <dbReference type="SAM" id="MobiDB-lite"/>
    </source>
</evidence>
<keyword evidence="11" id="KW-1185">Reference proteome</keyword>
<organism evidence="10 11">
    <name type="scientific">Batrachochytrium salamandrivorans</name>
    <dbReference type="NCBI Taxonomy" id="1357716"/>
    <lineage>
        <taxon>Eukaryota</taxon>
        <taxon>Fungi</taxon>
        <taxon>Fungi incertae sedis</taxon>
        <taxon>Chytridiomycota</taxon>
        <taxon>Chytridiomycota incertae sedis</taxon>
        <taxon>Chytridiomycetes</taxon>
        <taxon>Rhizophydiales</taxon>
        <taxon>Rhizophydiales incertae sedis</taxon>
        <taxon>Batrachochytrium</taxon>
    </lineage>
</organism>
<evidence type="ECO:0000313" key="11">
    <source>
        <dbReference type="Proteomes" id="UP001648503"/>
    </source>
</evidence>
<comment type="catalytic activity">
    <reaction evidence="1 8">
        <text>1D-myo-inositol 1,3,4,5,6-pentakisphosphate + ATP = 1D-myo-inositol hexakisphosphate + ADP + H(+)</text>
        <dbReference type="Rhea" id="RHEA:20313"/>
        <dbReference type="ChEBI" id="CHEBI:15378"/>
        <dbReference type="ChEBI" id="CHEBI:30616"/>
        <dbReference type="ChEBI" id="CHEBI:57733"/>
        <dbReference type="ChEBI" id="CHEBI:58130"/>
        <dbReference type="ChEBI" id="CHEBI:456216"/>
        <dbReference type="EC" id="2.7.1.158"/>
    </reaction>
</comment>
<proteinExistence type="predicted"/>
<evidence type="ECO:0000256" key="7">
    <source>
        <dbReference type="ARBA" id="ARBA00022840"/>
    </source>
</evidence>
<evidence type="ECO:0000256" key="6">
    <source>
        <dbReference type="ARBA" id="ARBA00022777"/>
    </source>
</evidence>
<dbReference type="PANTHER" id="PTHR14456:SF2">
    <property type="entry name" value="INOSITOL-PENTAKISPHOSPHATE 2-KINASE"/>
    <property type="match status" value="1"/>
</dbReference>
<feature type="compositionally biased region" description="Basic and acidic residues" evidence="9">
    <location>
        <begin position="323"/>
        <end position="340"/>
    </location>
</feature>
<dbReference type="InterPro" id="IPR043001">
    <property type="entry name" value="IP5_2-K_N_lobe"/>
</dbReference>
<evidence type="ECO:0000256" key="2">
    <source>
        <dbReference type="ARBA" id="ARBA00012023"/>
    </source>
</evidence>
<keyword evidence="7 8" id="KW-0067">ATP-binding</keyword>
<evidence type="ECO:0000256" key="3">
    <source>
        <dbReference type="ARBA" id="ARBA00014846"/>
    </source>
</evidence>
<keyword evidence="5 8" id="KW-0547">Nucleotide-binding</keyword>
<comment type="domain">
    <text evidence="8">The EXKPK motif is conserved in inositol-pentakisphosphate 2-kinases of both family 1 and 2.</text>
</comment>
<accession>A0ABQ8EXK8</accession>
<dbReference type="PANTHER" id="PTHR14456">
    <property type="entry name" value="INOSITOL POLYPHOSPHATE KINASE 1"/>
    <property type="match status" value="1"/>
</dbReference>
<evidence type="ECO:0000256" key="4">
    <source>
        <dbReference type="ARBA" id="ARBA00022679"/>
    </source>
</evidence>
<dbReference type="Proteomes" id="UP001648503">
    <property type="component" value="Unassembled WGS sequence"/>
</dbReference>